<sequence length="214" mass="23837">MTIRTIYFLLAYSWSVGICAQDLPAATFDLPAFHNTDNNACDARTTKTQLSPDSRELSMIFPGCFLELGQNVAEKSRASCKFDLVFSKKLEKLETVRIDIRGSELKDTAVQLRYMISLGGQTHNFEYEKGRIIQSNDPAHSDFIRSFELTDIPAGARKIRLSFEGKGKSDHKASSSYIAIDTLDACIVDPGDEDQLECGDAAKRAKQNKCLKPE</sequence>
<name>A0ABY0TKK1_9PROT</name>
<evidence type="ECO:0000313" key="3">
    <source>
        <dbReference type="Proteomes" id="UP000183471"/>
    </source>
</evidence>
<keyword evidence="3" id="KW-1185">Reference proteome</keyword>
<dbReference type="Proteomes" id="UP000183471">
    <property type="component" value="Unassembled WGS sequence"/>
</dbReference>
<evidence type="ECO:0000313" key="2">
    <source>
        <dbReference type="EMBL" id="SDQ88929.1"/>
    </source>
</evidence>
<proteinExistence type="predicted"/>
<evidence type="ECO:0000256" key="1">
    <source>
        <dbReference type="SAM" id="SignalP"/>
    </source>
</evidence>
<feature type="signal peptide" evidence="1">
    <location>
        <begin position="1"/>
        <end position="20"/>
    </location>
</feature>
<protein>
    <submittedName>
        <fullName evidence="2">Uncharacterized protein</fullName>
    </submittedName>
</protein>
<feature type="chain" id="PRO_5046249058" evidence="1">
    <location>
        <begin position="21"/>
        <end position="214"/>
    </location>
</feature>
<reference evidence="2 3" key="1">
    <citation type="submission" date="2016-10" db="EMBL/GenBank/DDBJ databases">
        <authorList>
            <person name="Varghese N."/>
            <person name="Submissions S."/>
        </authorList>
    </citation>
    <scope>NUCLEOTIDE SEQUENCE [LARGE SCALE GENOMIC DNA]</scope>
    <source>
        <strain evidence="2 3">Nl1</strain>
    </source>
</reference>
<keyword evidence="1" id="KW-0732">Signal</keyword>
<accession>A0ABY0TKK1</accession>
<organism evidence="2 3">
    <name type="scientific">Nitrosospira multiformis</name>
    <dbReference type="NCBI Taxonomy" id="1231"/>
    <lineage>
        <taxon>Bacteria</taxon>
        <taxon>Pseudomonadati</taxon>
        <taxon>Pseudomonadota</taxon>
        <taxon>Betaproteobacteria</taxon>
        <taxon>Nitrosomonadales</taxon>
        <taxon>Nitrosomonadaceae</taxon>
        <taxon>Nitrosospira</taxon>
    </lineage>
</organism>
<dbReference type="EMBL" id="FNKY01000001">
    <property type="protein sequence ID" value="SDQ88929.1"/>
    <property type="molecule type" value="Genomic_DNA"/>
</dbReference>
<gene>
    <name evidence="2" type="ORF">SAMN05216402_2699</name>
</gene>
<comment type="caution">
    <text evidence="2">The sequence shown here is derived from an EMBL/GenBank/DDBJ whole genome shotgun (WGS) entry which is preliminary data.</text>
</comment>